<evidence type="ECO:0000256" key="2">
    <source>
        <dbReference type="ARBA" id="ARBA00023015"/>
    </source>
</evidence>
<dbReference type="RefSeq" id="WP_261759399.1">
    <property type="nucleotide sequence ID" value="NZ_CP104562.2"/>
</dbReference>
<dbReference type="PRINTS" id="PR00039">
    <property type="entry name" value="HTHLYSR"/>
</dbReference>
<dbReference type="InterPro" id="IPR037402">
    <property type="entry name" value="YidZ_PBP2"/>
</dbReference>
<evidence type="ECO:0000313" key="7">
    <source>
        <dbReference type="Proteomes" id="UP001064933"/>
    </source>
</evidence>
<dbReference type="CDD" id="cd08417">
    <property type="entry name" value="PBP2_Nitroaromatics_like"/>
    <property type="match status" value="1"/>
</dbReference>
<dbReference type="PANTHER" id="PTHR30118">
    <property type="entry name" value="HTH-TYPE TRANSCRIPTIONAL REGULATOR LEUO-RELATED"/>
    <property type="match status" value="1"/>
</dbReference>
<dbReference type="EMBL" id="CP104562">
    <property type="protein sequence ID" value="UXH79579.1"/>
    <property type="molecule type" value="Genomic_DNA"/>
</dbReference>
<evidence type="ECO:0000256" key="4">
    <source>
        <dbReference type="ARBA" id="ARBA00023163"/>
    </source>
</evidence>
<organism evidence="6 7">
    <name type="scientific">Roseateles amylovorans</name>
    <dbReference type="NCBI Taxonomy" id="2978473"/>
    <lineage>
        <taxon>Bacteria</taxon>
        <taxon>Pseudomonadati</taxon>
        <taxon>Pseudomonadota</taxon>
        <taxon>Betaproteobacteria</taxon>
        <taxon>Burkholderiales</taxon>
        <taxon>Sphaerotilaceae</taxon>
        <taxon>Roseateles</taxon>
    </lineage>
</organism>
<keyword evidence="2" id="KW-0805">Transcription regulation</keyword>
<dbReference type="InterPro" id="IPR000847">
    <property type="entry name" value="LysR_HTH_N"/>
</dbReference>
<feature type="domain" description="HTH lysR-type" evidence="5">
    <location>
        <begin position="12"/>
        <end position="69"/>
    </location>
</feature>
<gene>
    <name evidence="6" type="ORF">N4261_06575</name>
</gene>
<dbReference type="PANTHER" id="PTHR30118:SF15">
    <property type="entry name" value="TRANSCRIPTIONAL REGULATORY PROTEIN"/>
    <property type="match status" value="1"/>
</dbReference>
<sequence>MSTPRPVNFRTLDLNLLRVFDVVMEERHVTRAAHRLAITQPAVSNALRRLREATNEELFLPTSTGVEPTLHAQALWPTVRKALSSLQQALEPQAFDPRAAANTVSFTLAMADATAALLVPALARRFMQEGVHVDLRIVPLTTRDPRDMLEQGRADVAIGFFPDLKSMFVGDDDGGAFRRTALYESRYVCVMRAEHPLAPPGALTLDSYCAAQHLRVSFAGRPHGFVDDALARLGRRRTVAITVNSFFTGGLAVQQSDLLTVLPNSFVPATGIVGLLACREVPFELMGIDISQLWHVRHELEPAQRWLRQMLQEASAEIRARTEAMPLMTGA</sequence>
<evidence type="ECO:0000313" key="6">
    <source>
        <dbReference type="EMBL" id="UXH79579.1"/>
    </source>
</evidence>
<evidence type="ECO:0000256" key="1">
    <source>
        <dbReference type="ARBA" id="ARBA00009437"/>
    </source>
</evidence>
<dbReference type="PROSITE" id="PS50931">
    <property type="entry name" value="HTH_LYSR"/>
    <property type="match status" value="1"/>
</dbReference>
<reference evidence="6" key="1">
    <citation type="submission" date="2022-10" db="EMBL/GenBank/DDBJ databases">
        <title>Characterization and whole genome sequencing of a new Roseateles species, isolated from fresh water.</title>
        <authorList>
            <person name="Guliayeva D.Y."/>
            <person name="Akhremchuk A.E."/>
            <person name="Sikolenko M.A."/>
            <person name="Valentovich L.N."/>
            <person name="Sidarenka A.V."/>
        </authorList>
    </citation>
    <scope>NUCLEOTIDE SEQUENCE</scope>
    <source>
        <strain evidence="6">BIM B-1768</strain>
    </source>
</reference>
<evidence type="ECO:0000256" key="3">
    <source>
        <dbReference type="ARBA" id="ARBA00023125"/>
    </source>
</evidence>
<comment type="similarity">
    <text evidence="1">Belongs to the LysR transcriptional regulatory family.</text>
</comment>
<accession>A0ABY6B3S2</accession>
<protein>
    <submittedName>
        <fullName evidence="6">LysR family transcriptional regulator</fullName>
    </submittedName>
</protein>
<dbReference type="SUPFAM" id="SSF46785">
    <property type="entry name" value="Winged helix' DNA-binding domain"/>
    <property type="match status" value="1"/>
</dbReference>
<dbReference type="SUPFAM" id="SSF53850">
    <property type="entry name" value="Periplasmic binding protein-like II"/>
    <property type="match status" value="1"/>
</dbReference>
<dbReference type="Gene3D" id="3.40.190.10">
    <property type="entry name" value="Periplasmic binding protein-like II"/>
    <property type="match status" value="2"/>
</dbReference>
<dbReference type="Gene3D" id="1.10.10.10">
    <property type="entry name" value="Winged helix-like DNA-binding domain superfamily/Winged helix DNA-binding domain"/>
    <property type="match status" value="1"/>
</dbReference>
<keyword evidence="4" id="KW-0804">Transcription</keyword>
<keyword evidence="3" id="KW-0238">DNA-binding</keyword>
<dbReference type="InterPro" id="IPR036388">
    <property type="entry name" value="WH-like_DNA-bd_sf"/>
</dbReference>
<dbReference type="Proteomes" id="UP001064933">
    <property type="component" value="Chromosome"/>
</dbReference>
<dbReference type="InterPro" id="IPR036390">
    <property type="entry name" value="WH_DNA-bd_sf"/>
</dbReference>
<proteinExistence type="inferred from homology"/>
<dbReference type="InterPro" id="IPR050389">
    <property type="entry name" value="LysR-type_TF"/>
</dbReference>
<name>A0ABY6B3S2_9BURK</name>
<dbReference type="InterPro" id="IPR005119">
    <property type="entry name" value="LysR_subst-bd"/>
</dbReference>
<dbReference type="Pfam" id="PF03466">
    <property type="entry name" value="LysR_substrate"/>
    <property type="match status" value="1"/>
</dbReference>
<evidence type="ECO:0000259" key="5">
    <source>
        <dbReference type="PROSITE" id="PS50931"/>
    </source>
</evidence>
<dbReference type="Pfam" id="PF00126">
    <property type="entry name" value="HTH_1"/>
    <property type="match status" value="1"/>
</dbReference>
<keyword evidence="7" id="KW-1185">Reference proteome</keyword>